<accession>A0ABU7MXC5</accession>
<evidence type="ECO:0000256" key="1">
    <source>
        <dbReference type="SAM" id="Phobius"/>
    </source>
</evidence>
<gene>
    <name evidence="3" type="ORF">V1Y59_17870</name>
</gene>
<reference evidence="3 4" key="1">
    <citation type="submission" date="2024-01" db="EMBL/GenBank/DDBJ databases">
        <title>Draft genome sequence of Gordonia sp. PKS22-38.</title>
        <authorList>
            <person name="Suphannarot A."/>
            <person name="Mingma R."/>
        </authorList>
    </citation>
    <scope>NUCLEOTIDE SEQUENCE [LARGE SCALE GENOMIC DNA]</scope>
    <source>
        <strain evidence="3 4">PKS22-38</strain>
    </source>
</reference>
<feature type="transmembrane region" description="Helical" evidence="1">
    <location>
        <begin position="122"/>
        <end position="144"/>
    </location>
</feature>
<feature type="transmembrane region" description="Helical" evidence="1">
    <location>
        <begin position="73"/>
        <end position="92"/>
    </location>
</feature>
<feature type="transmembrane region" description="Helical" evidence="1">
    <location>
        <begin position="99"/>
        <end position="116"/>
    </location>
</feature>
<dbReference type="Proteomes" id="UP001335729">
    <property type="component" value="Unassembled WGS sequence"/>
</dbReference>
<evidence type="ECO:0000259" key="2">
    <source>
        <dbReference type="Pfam" id="PF00174"/>
    </source>
</evidence>
<dbReference type="RefSeq" id="WP_330506285.1">
    <property type="nucleotide sequence ID" value="NZ_JAZDUE010000015.1"/>
</dbReference>
<dbReference type="SUPFAM" id="SSF56524">
    <property type="entry name" value="Oxidoreductase molybdopterin-binding domain"/>
    <property type="match status" value="1"/>
</dbReference>
<dbReference type="InterPro" id="IPR000572">
    <property type="entry name" value="OxRdtase_Mopterin-bd_dom"/>
</dbReference>
<dbReference type="InterPro" id="IPR036374">
    <property type="entry name" value="OxRdtase_Mopterin-bd_sf"/>
</dbReference>
<comment type="caution">
    <text evidence="3">The sequence shown here is derived from an EMBL/GenBank/DDBJ whole genome shotgun (WGS) entry which is preliminary data.</text>
</comment>
<dbReference type="PANTHER" id="PTHR19372:SF7">
    <property type="entry name" value="SULFITE OXIDASE, MITOCHONDRIAL"/>
    <property type="match status" value="1"/>
</dbReference>
<dbReference type="Gene3D" id="3.90.420.10">
    <property type="entry name" value="Oxidoreductase, molybdopterin-binding domain"/>
    <property type="match status" value="1"/>
</dbReference>
<evidence type="ECO:0000313" key="4">
    <source>
        <dbReference type="Proteomes" id="UP001335729"/>
    </source>
</evidence>
<keyword evidence="1" id="KW-0812">Transmembrane</keyword>
<dbReference type="SUPFAM" id="SSF81296">
    <property type="entry name" value="E set domains"/>
    <property type="match status" value="1"/>
</dbReference>
<keyword evidence="1" id="KW-0472">Membrane</keyword>
<sequence length="526" mass="55485">MTPDARTRGHTPAAALAGLVAVGAGLAVGELVAALIDPAASPYFAVGAAVVDHAPTVGREFAIGTFGTADKPALYIGMGVLIAIIAAGCGIAERRRPPLGSVIIGVFGAIGVLAALDRPDSRWTFVLPSVLGAAVAVVVLRMLLTLLDPTDREAPVGADTVSPPDDDATRSQGVGRRFVLAAGGVAALAVVVGTVGRRMLADTARTVADRTRIVLPTPRSAAPPVPPGADLDLPGATPFVTANDDFYRIDTALQVPNLTTDDWSLRIHGLVDNEIRIGWDELLAMPMTERLVTLTCVSNDVGGDLIDNARWLGVPMKTLLDRAGVQAGADMLLSTSSDGWTCGTPVSAVTDGRDALLVVGMNGEPLPVEHGFPVRQVVPGLYGYVSATKWVVDWELTRFADAEAYWTTRGWSALGPIKLASRIDRPTDSRQSEGEIVLAGTAWAQHTGVAAVDVRIDEGPWQPAELATEYSVDTWRQWRYVWSATPGEHTVECRATDQNGQQQVEAYAAPIPDGATGLDSRIYTID</sequence>
<dbReference type="EMBL" id="JAZDUE010000015">
    <property type="protein sequence ID" value="MEE4024958.1"/>
    <property type="molecule type" value="Genomic_DNA"/>
</dbReference>
<dbReference type="Pfam" id="PF00174">
    <property type="entry name" value="Oxidored_molyb"/>
    <property type="match status" value="1"/>
</dbReference>
<feature type="domain" description="Oxidoreductase molybdopterin-binding" evidence="2">
    <location>
        <begin position="253"/>
        <end position="404"/>
    </location>
</feature>
<dbReference type="InterPro" id="IPR014756">
    <property type="entry name" value="Ig_E-set"/>
</dbReference>
<name>A0ABU7MXC5_9ACTN</name>
<evidence type="ECO:0000313" key="3">
    <source>
        <dbReference type="EMBL" id="MEE4024958.1"/>
    </source>
</evidence>
<feature type="transmembrane region" description="Helical" evidence="1">
    <location>
        <begin position="178"/>
        <end position="196"/>
    </location>
</feature>
<organism evidence="3 4">
    <name type="scientific">Gordonia prachuapensis</name>
    <dbReference type="NCBI Taxonomy" id="3115651"/>
    <lineage>
        <taxon>Bacteria</taxon>
        <taxon>Bacillati</taxon>
        <taxon>Actinomycetota</taxon>
        <taxon>Actinomycetes</taxon>
        <taxon>Mycobacteriales</taxon>
        <taxon>Gordoniaceae</taxon>
        <taxon>Gordonia</taxon>
    </lineage>
</organism>
<proteinExistence type="predicted"/>
<feature type="transmembrane region" description="Helical" evidence="1">
    <location>
        <begin position="12"/>
        <end position="36"/>
    </location>
</feature>
<dbReference type="PANTHER" id="PTHR19372">
    <property type="entry name" value="SULFITE REDUCTASE"/>
    <property type="match status" value="1"/>
</dbReference>
<dbReference type="Gene3D" id="2.60.40.650">
    <property type="match status" value="1"/>
</dbReference>
<keyword evidence="1" id="KW-1133">Transmembrane helix</keyword>
<protein>
    <submittedName>
        <fullName evidence="3">Molybdopterin-dependent oxidoreductase</fullName>
    </submittedName>
</protein>
<keyword evidence="4" id="KW-1185">Reference proteome</keyword>